<gene>
    <name evidence="2" type="ORF">IV203_029682</name>
</gene>
<accession>A0A9K3LRJ0</accession>
<protein>
    <submittedName>
        <fullName evidence="2">Uncharacterized protein</fullName>
    </submittedName>
</protein>
<dbReference type="Proteomes" id="UP000693970">
    <property type="component" value="Unassembled WGS sequence"/>
</dbReference>
<evidence type="ECO:0000313" key="3">
    <source>
        <dbReference type="Proteomes" id="UP000693970"/>
    </source>
</evidence>
<name>A0A9K3LRJ0_9STRA</name>
<organism evidence="2 3">
    <name type="scientific">Nitzschia inconspicua</name>
    <dbReference type="NCBI Taxonomy" id="303405"/>
    <lineage>
        <taxon>Eukaryota</taxon>
        <taxon>Sar</taxon>
        <taxon>Stramenopiles</taxon>
        <taxon>Ochrophyta</taxon>
        <taxon>Bacillariophyta</taxon>
        <taxon>Bacillariophyceae</taxon>
        <taxon>Bacillariophycidae</taxon>
        <taxon>Bacillariales</taxon>
        <taxon>Bacillariaceae</taxon>
        <taxon>Nitzschia</taxon>
    </lineage>
</organism>
<feature type="compositionally biased region" description="Polar residues" evidence="1">
    <location>
        <begin position="108"/>
        <end position="119"/>
    </location>
</feature>
<proteinExistence type="predicted"/>
<feature type="region of interest" description="Disordered" evidence="1">
    <location>
        <begin position="1"/>
        <end position="168"/>
    </location>
</feature>
<evidence type="ECO:0000313" key="2">
    <source>
        <dbReference type="EMBL" id="KAG7367012.1"/>
    </source>
</evidence>
<feature type="compositionally biased region" description="Polar residues" evidence="1">
    <location>
        <begin position="128"/>
        <end position="144"/>
    </location>
</feature>
<sequence>MSSRKLNSRPITDFFARSEVSNDENRTNAAAGRMVPMTATKELTTMALSMPYKKPKTQDDKEGAANDVTTSESSSSASSSLSLVATPLCTGPSSRLVTTQKKRKEAPLSSTDTTPSVSSFFPPRMTVKATTPLCTGPSSRLVTTQKKRKEAPLSSTDTTPSVSSFFPPRMTVKASSMNKQEAEVPLTEDDEEGVVIQPLTVNATASANLNAKNETNTNKTNSWIVAGNITVRSPNGKESKSRATSNRCSPLEPLAPYVSFQDDLSIAASSKRDSSQDDDDDDDDDDDEGEEEEEEEEEGNEETDGTDFRPIEIVGEVNARKIIKPFCVQSANILKEENFFETPFGKLATHLKKRTMTCNSGVYCILSADGTTISKIGSTKNFQRRYRLYQEQYNIEEKQFFIMVDFSSTNEKVDQRLNETYLEMMDVLAKAQHLDPFQRFLADALIQRGGDRLGMKEVALLQMIEIGLQYQYQLAVVSEFVLFSPGEAQRLYNVANNEAERLMQHLTIIRSKIGNGETISLQAICSWMSGVKYMSSKIVTTHCILGERFQDQYIDTLPFPPVDTTCPKNWDDWFDTSKYTDQDKEEGRGIFYQTVKDFLLKDHGVLFVDSNKLILDNDPNCRISAHTILTEHFQLIYTERFLEGEIVLYLDEHQSHAVVLHNPVCVASDARRCISHELRWKRGLAVATLCNVGRLVRGERVLSPEDRFFNPIHAMLAFYIIIHGYHCGPIQAAAFYRDFVTPETTNALLYNGLLKTAENGPVAKRMRRKYIGARGREYIERLENGDKVRRHDSRIMNQARSMTSQHPENSSEEDLGAYLISLFDSYPSLRSRNFKYFINKHLSSPLKDNLLQIWEANTANRGNRTTGPNKAVTRLRVSNNDDSVAELLTTHGPNNGKLEGRTFWIKTSHEVVTRPAHGTPSTKPSIIFPDGKLVYDDFCLEGLRERFKERERQDTCHNTVQAIRYSHFQLKTCMVYSIDSRNRFAISCEGYTLVYIVVAQKSKPVESIASNDIVVPLDQHSSTPIRLFSHWANDCVVCVAKADQQYPGMKRKEMRRKKLLRKSRYGCPDCDKGKGVSVCTDCWKAFDHQL</sequence>
<dbReference type="AlphaFoldDB" id="A0A9K3LRJ0"/>
<keyword evidence="3" id="KW-1185">Reference proteome</keyword>
<evidence type="ECO:0000256" key="1">
    <source>
        <dbReference type="SAM" id="MobiDB-lite"/>
    </source>
</evidence>
<feature type="compositionally biased region" description="Acidic residues" evidence="1">
    <location>
        <begin position="276"/>
        <end position="305"/>
    </location>
</feature>
<reference evidence="2" key="2">
    <citation type="submission" date="2021-04" db="EMBL/GenBank/DDBJ databases">
        <authorList>
            <person name="Podell S."/>
        </authorList>
    </citation>
    <scope>NUCLEOTIDE SEQUENCE</scope>
    <source>
        <strain evidence="2">Hildebrandi</strain>
    </source>
</reference>
<dbReference type="OrthoDB" id="54835at2759"/>
<feature type="compositionally biased region" description="Polar residues" evidence="1">
    <location>
        <begin position="153"/>
        <end position="164"/>
    </location>
</feature>
<feature type="region of interest" description="Disordered" evidence="1">
    <location>
        <begin position="228"/>
        <end position="253"/>
    </location>
</feature>
<feature type="compositionally biased region" description="Low complexity" evidence="1">
    <location>
        <begin position="68"/>
        <end position="85"/>
    </location>
</feature>
<feature type="region of interest" description="Disordered" evidence="1">
    <location>
        <begin position="267"/>
        <end position="310"/>
    </location>
</feature>
<comment type="caution">
    <text evidence="2">The sequence shown here is derived from an EMBL/GenBank/DDBJ whole genome shotgun (WGS) entry which is preliminary data.</text>
</comment>
<dbReference type="EMBL" id="JAGRRH010000007">
    <property type="protein sequence ID" value="KAG7367012.1"/>
    <property type="molecule type" value="Genomic_DNA"/>
</dbReference>
<reference evidence="2" key="1">
    <citation type="journal article" date="2021" name="Sci. Rep.">
        <title>Diploid genomic architecture of Nitzschia inconspicua, an elite biomass production diatom.</title>
        <authorList>
            <person name="Oliver A."/>
            <person name="Podell S."/>
            <person name="Pinowska A."/>
            <person name="Traller J.C."/>
            <person name="Smith S.R."/>
            <person name="McClure R."/>
            <person name="Beliaev A."/>
            <person name="Bohutskyi P."/>
            <person name="Hill E.A."/>
            <person name="Rabines A."/>
            <person name="Zheng H."/>
            <person name="Allen L.Z."/>
            <person name="Kuo A."/>
            <person name="Grigoriev I.V."/>
            <person name="Allen A.E."/>
            <person name="Hazlebeck D."/>
            <person name="Allen E.E."/>
        </authorList>
    </citation>
    <scope>NUCLEOTIDE SEQUENCE</scope>
    <source>
        <strain evidence="2">Hildebrandi</strain>
    </source>
</reference>